<gene>
    <name evidence="1" type="ORF">SAMN03080615_01585</name>
</gene>
<reference evidence="2" key="1">
    <citation type="submission" date="2016-10" db="EMBL/GenBank/DDBJ databases">
        <authorList>
            <person name="Varghese N."/>
            <person name="Submissions S."/>
        </authorList>
    </citation>
    <scope>NUCLEOTIDE SEQUENCE [LARGE SCALE GENOMIC DNA]</scope>
    <source>
        <strain evidence="2">DSM 18887</strain>
    </source>
</reference>
<name>A0A1H9GBE3_9GAMM</name>
<keyword evidence="2" id="KW-1185">Reference proteome</keyword>
<proteinExistence type="predicted"/>
<dbReference type="AlphaFoldDB" id="A0A1H9GBE3"/>
<dbReference type="STRING" id="355243.SAMN03080615_01585"/>
<protein>
    <submittedName>
        <fullName evidence="1">Uncharacterized protein</fullName>
    </submittedName>
</protein>
<dbReference type="RefSeq" id="WP_091356335.1">
    <property type="nucleotide sequence ID" value="NZ_AP025284.1"/>
</dbReference>
<evidence type="ECO:0000313" key="2">
    <source>
        <dbReference type="Proteomes" id="UP000198749"/>
    </source>
</evidence>
<accession>A0A1H9GBE3</accession>
<organism evidence="1 2">
    <name type="scientific">Amphritea atlantica</name>
    <dbReference type="NCBI Taxonomy" id="355243"/>
    <lineage>
        <taxon>Bacteria</taxon>
        <taxon>Pseudomonadati</taxon>
        <taxon>Pseudomonadota</taxon>
        <taxon>Gammaproteobacteria</taxon>
        <taxon>Oceanospirillales</taxon>
        <taxon>Oceanospirillaceae</taxon>
        <taxon>Amphritea</taxon>
    </lineage>
</organism>
<evidence type="ECO:0000313" key="1">
    <source>
        <dbReference type="EMBL" id="SEQ47380.1"/>
    </source>
</evidence>
<dbReference type="OrthoDB" id="6088711at2"/>
<sequence length="123" mass="13667">MSETAVARLIAQFGPLLEASLEAASVKLTQAGFGSVLLPSLRQFQFETRKEPLNGDDTLNGRWADSNSQRRGWLVINCDGSMMLEIDLICPWPDKQQVWAESVSVWGSDPQRLSAEVTPMQML</sequence>
<dbReference type="EMBL" id="FOGB01000004">
    <property type="protein sequence ID" value="SEQ47380.1"/>
    <property type="molecule type" value="Genomic_DNA"/>
</dbReference>
<dbReference type="Proteomes" id="UP000198749">
    <property type="component" value="Unassembled WGS sequence"/>
</dbReference>